<protein>
    <recommendedName>
        <fullName evidence="2">Protein kinase C-terminal domain-containing protein</fullName>
    </recommendedName>
</protein>
<comment type="caution">
    <text evidence="3">The sequence shown here is derived from an EMBL/GenBank/DDBJ whole genome shotgun (WGS) entry which is preliminary data.</text>
</comment>
<dbReference type="Pfam" id="PF00433">
    <property type="entry name" value="Pkinase_C"/>
    <property type="match status" value="1"/>
</dbReference>
<evidence type="ECO:0000259" key="2">
    <source>
        <dbReference type="Pfam" id="PF00433"/>
    </source>
</evidence>
<evidence type="ECO:0000313" key="4">
    <source>
        <dbReference type="Proteomes" id="UP000887013"/>
    </source>
</evidence>
<evidence type="ECO:0000256" key="1">
    <source>
        <dbReference type="SAM" id="MobiDB-lite"/>
    </source>
</evidence>
<reference evidence="3" key="1">
    <citation type="submission" date="2020-08" db="EMBL/GenBank/DDBJ databases">
        <title>Multicomponent nature underlies the extraordinary mechanical properties of spider dragline silk.</title>
        <authorList>
            <person name="Kono N."/>
            <person name="Nakamura H."/>
            <person name="Mori M."/>
            <person name="Yoshida Y."/>
            <person name="Ohtoshi R."/>
            <person name="Malay A.D."/>
            <person name="Moran D.A.P."/>
            <person name="Tomita M."/>
            <person name="Numata K."/>
            <person name="Arakawa K."/>
        </authorList>
    </citation>
    <scope>NUCLEOTIDE SEQUENCE</scope>
</reference>
<organism evidence="3 4">
    <name type="scientific">Nephila pilipes</name>
    <name type="common">Giant wood spider</name>
    <name type="synonym">Nephila maculata</name>
    <dbReference type="NCBI Taxonomy" id="299642"/>
    <lineage>
        <taxon>Eukaryota</taxon>
        <taxon>Metazoa</taxon>
        <taxon>Ecdysozoa</taxon>
        <taxon>Arthropoda</taxon>
        <taxon>Chelicerata</taxon>
        <taxon>Arachnida</taxon>
        <taxon>Araneae</taxon>
        <taxon>Araneomorphae</taxon>
        <taxon>Entelegynae</taxon>
        <taxon>Araneoidea</taxon>
        <taxon>Nephilidae</taxon>
        <taxon>Nephila</taxon>
    </lineage>
</organism>
<name>A0A8X6QCM6_NEPPI</name>
<sequence length="140" mass="15939">MCSTRVIHQRDMHSSDSEIEPQRESLVDINDDFVYEIYTRESVTLTMCSTRVIHQRDRHPSDSEIGSEIEPQRESLVDCELCHTLSPHGSPEDTNACDTSQFDTMFTKIPPVDISDDSVVSDCSRTSCASMKFFLLDKLM</sequence>
<feature type="domain" description="Protein kinase C-terminal" evidence="2">
    <location>
        <begin position="94"/>
        <end position="123"/>
    </location>
</feature>
<dbReference type="AlphaFoldDB" id="A0A8X6QCM6"/>
<dbReference type="GO" id="GO:0005524">
    <property type="term" value="F:ATP binding"/>
    <property type="evidence" value="ECO:0007669"/>
    <property type="project" value="InterPro"/>
</dbReference>
<feature type="region of interest" description="Disordered" evidence="1">
    <location>
        <begin position="1"/>
        <end position="21"/>
    </location>
</feature>
<dbReference type="GO" id="GO:0004674">
    <property type="term" value="F:protein serine/threonine kinase activity"/>
    <property type="evidence" value="ECO:0007669"/>
    <property type="project" value="InterPro"/>
</dbReference>
<feature type="compositionally biased region" description="Basic and acidic residues" evidence="1">
    <location>
        <begin position="8"/>
        <end position="21"/>
    </location>
</feature>
<accession>A0A8X6QCM6</accession>
<keyword evidence="4" id="KW-1185">Reference proteome</keyword>
<dbReference type="Proteomes" id="UP000887013">
    <property type="component" value="Unassembled WGS sequence"/>
</dbReference>
<proteinExistence type="predicted"/>
<gene>
    <name evidence="3" type="ORF">NPIL_197821</name>
</gene>
<evidence type="ECO:0000313" key="3">
    <source>
        <dbReference type="EMBL" id="GFU12008.1"/>
    </source>
</evidence>
<dbReference type="EMBL" id="BMAW01125366">
    <property type="protein sequence ID" value="GFU12008.1"/>
    <property type="molecule type" value="Genomic_DNA"/>
</dbReference>
<dbReference type="InterPro" id="IPR017892">
    <property type="entry name" value="Pkinase_C"/>
</dbReference>